<dbReference type="EMBL" id="JAUSYY010000001">
    <property type="protein sequence ID" value="MDQ0893804.1"/>
    <property type="molecule type" value="Genomic_DNA"/>
</dbReference>
<dbReference type="NCBIfam" id="TIGR00199">
    <property type="entry name" value="PncC_domain"/>
    <property type="match status" value="1"/>
</dbReference>
<evidence type="ECO:0000313" key="2">
    <source>
        <dbReference type="EMBL" id="MDQ0893804.1"/>
    </source>
</evidence>
<proteinExistence type="predicted"/>
<dbReference type="Gene3D" id="3.90.950.20">
    <property type="entry name" value="CinA-like"/>
    <property type="match status" value="1"/>
</dbReference>
<keyword evidence="3" id="KW-1185">Reference proteome</keyword>
<protein>
    <submittedName>
        <fullName evidence="2">Nicotinamide-nucleotide amidase</fullName>
        <ecNumber evidence="2">3.5.1.42</ecNumber>
    </submittedName>
</protein>
<evidence type="ECO:0000259" key="1">
    <source>
        <dbReference type="Pfam" id="PF02464"/>
    </source>
</evidence>
<feature type="domain" description="CinA C-terminal" evidence="1">
    <location>
        <begin position="10"/>
        <end position="156"/>
    </location>
</feature>
<accession>A0ABU0R6V3</accession>
<dbReference type="Proteomes" id="UP001239083">
    <property type="component" value="Unassembled WGS sequence"/>
</dbReference>
<evidence type="ECO:0000313" key="3">
    <source>
        <dbReference type="Proteomes" id="UP001239083"/>
    </source>
</evidence>
<dbReference type="InterPro" id="IPR036653">
    <property type="entry name" value="CinA-like_C"/>
</dbReference>
<name>A0ABU0R6V3_9MICO</name>
<dbReference type="RefSeq" id="WP_307040531.1">
    <property type="nucleotide sequence ID" value="NZ_JAUSYY010000001.1"/>
</dbReference>
<sequence>MEDPADEFATLAREVAERAQASGLQVAVAESLTSGGIANALGAAPEASEWFRGGVVAYAESVKRQVLGVQAEQVASAQCARELASGVARLLDADATVAVTGVGGPDPEGDEPAGSVYAAVSVRGHIRDSHFQFDADDPSVVVHQTVRAALELLRDALSAASDSSSTGEATA</sequence>
<reference evidence="2 3" key="1">
    <citation type="submission" date="2023-07" db="EMBL/GenBank/DDBJ databases">
        <title>Comparative genomics of wheat-associated soil bacteria to identify genetic determinants of phenazine resistance.</title>
        <authorList>
            <person name="Mouncey N."/>
        </authorList>
    </citation>
    <scope>NUCLEOTIDE SEQUENCE [LARGE SCALE GENOMIC DNA]</scope>
    <source>
        <strain evidence="2 3">V3I3</strain>
    </source>
</reference>
<organism evidence="2 3">
    <name type="scientific">Agromyces ramosus</name>
    <dbReference type="NCBI Taxonomy" id="33879"/>
    <lineage>
        <taxon>Bacteria</taxon>
        <taxon>Bacillati</taxon>
        <taxon>Actinomycetota</taxon>
        <taxon>Actinomycetes</taxon>
        <taxon>Micrococcales</taxon>
        <taxon>Microbacteriaceae</taxon>
        <taxon>Agromyces</taxon>
    </lineage>
</organism>
<dbReference type="SUPFAM" id="SSF142433">
    <property type="entry name" value="CinA-like"/>
    <property type="match status" value="1"/>
</dbReference>
<gene>
    <name evidence="2" type="ORF">QFZ26_001359</name>
</gene>
<dbReference type="EC" id="3.5.1.42" evidence="2"/>
<keyword evidence="2" id="KW-0378">Hydrolase</keyword>
<dbReference type="GO" id="GO:0019159">
    <property type="term" value="F:nicotinamide-nucleotide amidase activity"/>
    <property type="evidence" value="ECO:0007669"/>
    <property type="project" value="UniProtKB-EC"/>
</dbReference>
<dbReference type="InterPro" id="IPR008136">
    <property type="entry name" value="CinA_C"/>
</dbReference>
<comment type="caution">
    <text evidence="2">The sequence shown here is derived from an EMBL/GenBank/DDBJ whole genome shotgun (WGS) entry which is preliminary data.</text>
</comment>
<dbReference type="Pfam" id="PF02464">
    <property type="entry name" value="CinA"/>
    <property type="match status" value="1"/>
</dbReference>